<keyword evidence="2" id="KW-1185">Reference proteome</keyword>
<reference evidence="1" key="1">
    <citation type="journal article" date="2020" name="Stud. Mycol.">
        <title>101 Dothideomycetes genomes: a test case for predicting lifestyles and emergence of pathogens.</title>
        <authorList>
            <person name="Haridas S."/>
            <person name="Albert R."/>
            <person name="Binder M."/>
            <person name="Bloem J."/>
            <person name="Labutti K."/>
            <person name="Salamov A."/>
            <person name="Andreopoulos B."/>
            <person name="Baker S."/>
            <person name="Barry K."/>
            <person name="Bills G."/>
            <person name="Bluhm B."/>
            <person name="Cannon C."/>
            <person name="Castanera R."/>
            <person name="Culley D."/>
            <person name="Daum C."/>
            <person name="Ezra D."/>
            <person name="Gonzalez J."/>
            <person name="Henrissat B."/>
            <person name="Kuo A."/>
            <person name="Liang C."/>
            <person name="Lipzen A."/>
            <person name="Lutzoni F."/>
            <person name="Magnuson J."/>
            <person name="Mondo S."/>
            <person name="Nolan M."/>
            <person name="Ohm R."/>
            <person name="Pangilinan J."/>
            <person name="Park H.-J."/>
            <person name="Ramirez L."/>
            <person name="Alfaro M."/>
            <person name="Sun H."/>
            <person name="Tritt A."/>
            <person name="Yoshinaga Y."/>
            <person name="Zwiers L.-H."/>
            <person name="Turgeon B."/>
            <person name="Goodwin S."/>
            <person name="Spatafora J."/>
            <person name="Crous P."/>
            <person name="Grigoriev I."/>
        </authorList>
    </citation>
    <scope>NUCLEOTIDE SEQUENCE</scope>
    <source>
        <strain evidence="1">ATCC 200398</strain>
    </source>
</reference>
<dbReference type="EMBL" id="MU003563">
    <property type="protein sequence ID" value="KAF2462769.1"/>
    <property type="molecule type" value="Genomic_DNA"/>
</dbReference>
<comment type="caution">
    <text evidence="1">The sequence shown here is derived from an EMBL/GenBank/DDBJ whole genome shotgun (WGS) entry which is preliminary data.</text>
</comment>
<accession>A0ACB6Q7F7</accession>
<protein>
    <submittedName>
        <fullName evidence="1">Cytochrome P450</fullName>
    </submittedName>
</protein>
<proteinExistence type="predicted"/>
<dbReference type="Proteomes" id="UP000799755">
    <property type="component" value="Unassembled WGS sequence"/>
</dbReference>
<organism evidence="1 2">
    <name type="scientific">Lindgomyces ingoldianus</name>
    <dbReference type="NCBI Taxonomy" id="673940"/>
    <lineage>
        <taxon>Eukaryota</taxon>
        <taxon>Fungi</taxon>
        <taxon>Dikarya</taxon>
        <taxon>Ascomycota</taxon>
        <taxon>Pezizomycotina</taxon>
        <taxon>Dothideomycetes</taxon>
        <taxon>Pleosporomycetidae</taxon>
        <taxon>Pleosporales</taxon>
        <taxon>Lindgomycetaceae</taxon>
        <taxon>Lindgomyces</taxon>
    </lineage>
</organism>
<evidence type="ECO:0000313" key="2">
    <source>
        <dbReference type="Proteomes" id="UP000799755"/>
    </source>
</evidence>
<evidence type="ECO:0000313" key="1">
    <source>
        <dbReference type="EMBL" id="KAF2462769.1"/>
    </source>
</evidence>
<sequence>MATAEAIVAALVLGLLSAAFLVNFFRVKLDPREPPVIQPKIPLIGHIIGLMRDGASYFEKISAQTKSPIVTLPILNSRTYVVLSPSMAQHIMRSPATLSFDPIVVEMTPRMVGASNATKEIIRDAKAKLENRKPMLDTSHEIINPPLNAGRIGGISAVQLHLFSDAVNAISDGSTIELFRWVTRTVTASAMKTFYGPENPFALNPQLIEDFWKWDAGMPTFLLGLLPNLTCREAYQGLENCVAGFVDYIEKGRINQAYCLLQERNKLHDTFGISTSEKARLEMGIAFGFNSNASITTFWVLNNIFSRPDLLAEIRQEVESNALVSPDTISYTCLKNSCPLLNSVMRETLRMTSPMLTPRFVTADTIIADTYLLRAGSVVQIAGGVLHTSTSTWGPDATSFNPHRFLHTPSGTRSSPSGAIPNPSSSSKDDAVNPAAFRAFGGGLHLCPGRYFAQMEIASLAAVMAMAFDFEPPEGQERVAFDPPVDAKAIPVGTLKPTRQLHVRVKRRQGMEGVRWVLRYE</sequence>
<gene>
    <name evidence="1" type="ORF">BDR25DRAFT_299035</name>
</gene>
<name>A0ACB6Q7F7_9PLEO</name>